<dbReference type="InterPro" id="IPR012902">
    <property type="entry name" value="N_methyl_site"/>
</dbReference>
<gene>
    <name evidence="2" type="ORF">A2950_01790</name>
</gene>
<keyword evidence="1" id="KW-0812">Transmembrane</keyword>
<evidence type="ECO:0000313" key="2">
    <source>
        <dbReference type="EMBL" id="OGG76313.1"/>
    </source>
</evidence>
<evidence type="ECO:0000313" key="3">
    <source>
        <dbReference type="Proteomes" id="UP000176714"/>
    </source>
</evidence>
<dbReference type="SUPFAM" id="SSF54523">
    <property type="entry name" value="Pili subunits"/>
    <property type="match status" value="1"/>
</dbReference>
<dbReference type="InterPro" id="IPR045584">
    <property type="entry name" value="Pilin-like"/>
</dbReference>
<dbReference type="EMBL" id="MFMD01000034">
    <property type="protein sequence ID" value="OGG76313.1"/>
    <property type="molecule type" value="Genomic_DNA"/>
</dbReference>
<dbReference type="Proteomes" id="UP000176714">
    <property type="component" value="Unassembled WGS sequence"/>
</dbReference>
<dbReference type="PROSITE" id="PS00409">
    <property type="entry name" value="PROKAR_NTER_METHYL"/>
    <property type="match status" value="1"/>
</dbReference>
<evidence type="ECO:0000256" key="1">
    <source>
        <dbReference type="SAM" id="Phobius"/>
    </source>
</evidence>
<protein>
    <recommendedName>
        <fullName evidence="4">Prepilin-type N-terminal cleavage/methylation domain-containing protein</fullName>
    </recommendedName>
</protein>
<sequence length="183" mass="19471">MNSTRTTRTRGYTLIELVVAVGLFALVMTLASGAYLLMIDLSRQTQGIATGINSLSFALETMTRSIRTGTDYNCGAFGGDCPSGDTRFFFTDASGVDISYDQQGSSIVKDDTVPLTDPSVTIESLTFYVTGTGTIATGDYLQPHVTIVVSGVVSSGPRQTPQPFTIETGATMRGIDLTVTRQL</sequence>
<reference evidence="2 3" key="1">
    <citation type="journal article" date="2016" name="Nat. Commun.">
        <title>Thousands of microbial genomes shed light on interconnected biogeochemical processes in an aquifer system.</title>
        <authorList>
            <person name="Anantharaman K."/>
            <person name="Brown C.T."/>
            <person name="Hug L.A."/>
            <person name="Sharon I."/>
            <person name="Castelle C.J."/>
            <person name="Probst A.J."/>
            <person name="Thomas B.C."/>
            <person name="Singh A."/>
            <person name="Wilkins M.J."/>
            <person name="Karaoz U."/>
            <person name="Brodie E.L."/>
            <person name="Williams K.H."/>
            <person name="Hubbard S.S."/>
            <person name="Banfield J.F."/>
        </authorList>
    </citation>
    <scope>NUCLEOTIDE SEQUENCE [LARGE SCALE GENOMIC DNA]</scope>
</reference>
<comment type="caution">
    <text evidence="2">The sequence shown here is derived from an EMBL/GenBank/DDBJ whole genome shotgun (WGS) entry which is preliminary data.</text>
</comment>
<organism evidence="2 3">
    <name type="scientific">Candidatus Kaiserbacteria bacterium RIFCSPLOWO2_01_FULL_55_19</name>
    <dbReference type="NCBI Taxonomy" id="1798516"/>
    <lineage>
        <taxon>Bacteria</taxon>
        <taxon>Candidatus Kaiseribacteriota</taxon>
    </lineage>
</organism>
<accession>A0A1F6ERQ6</accession>
<name>A0A1F6ERQ6_9BACT</name>
<dbReference type="AlphaFoldDB" id="A0A1F6ERQ6"/>
<dbReference type="Pfam" id="PF07963">
    <property type="entry name" value="N_methyl"/>
    <property type="match status" value="1"/>
</dbReference>
<proteinExistence type="predicted"/>
<keyword evidence="1" id="KW-1133">Transmembrane helix</keyword>
<evidence type="ECO:0008006" key="4">
    <source>
        <dbReference type="Google" id="ProtNLM"/>
    </source>
</evidence>
<dbReference type="NCBIfam" id="TIGR02532">
    <property type="entry name" value="IV_pilin_GFxxxE"/>
    <property type="match status" value="1"/>
</dbReference>
<keyword evidence="1" id="KW-0472">Membrane</keyword>
<feature type="transmembrane region" description="Helical" evidence="1">
    <location>
        <begin position="12"/>
        <end position="38"/>
    </location>
</feature>
<dbReference type="STRING" id="1798516.A2950_01790"/>